<evidence type="ECO:0000313" key="3">
    <source>
        <dbReference type="Proteomes" id="UP000694427"/>
    </source>
</evidence>
<dbReference type="CDD" id="cd01650">
    <property type="entry name" value="RT_nLTR_like"/>
    <property type="match status" value="1"/>
</dbReference>
<dbReference type="AlphaFoldDB" id="A0A8C1NFV8"/>
<dbReference type="PANTHER" id="PTHR31635:SF196">
    <property type="entry name" value="REVERSE TRANSCRIPTASE DOMAIN-CONTAINING PROTEIN-RELATED"/>
    <property type="match status" value="1"/>
</dbReference>
<name>A0A8C1NFV8_CYPCA</name>
<evidence type="ECO:0000259" key="1">
    <source>
        <dbReference type="PROSITE" id="PS50878"/>
    </source>
</evidence>
<dbReference type="PANTHER" id="PTHR31635">
    <property type="entry name" value="REVERSE TRANSCRIPTASE DOMAIN-CONTAINING PROTEIN-RELATED"/>
    <property type="match status" value="1"/>
</dbReference>
<dbReference type="InterPro" id="IPR043502">
    <property type="entry name" value="DNA/RNA_pol_sf"/>
</dbReference>
<sequence length="395" mass="45422">MFNESFDIGNLPPTLRLATVTLILKPGKASTDCSSYRPISLMGVDTKILCKVLAKSLDPYVPFLVHNDQNGFVRSRQGFHNIRRVLNIIHCNYNARDNALLSLDARQAFDRIEWPYLFNVLPRYGIGGKFLKWIQLLYTGPVACVRTNNNLSSQITLERSTRQGCPLSPLLFILAIEPLAISIRNEANLSGITIGDQEHRISLYADDVILFLSKLSTSIPAILQLINRFGKFLGYNINDTKSSILFLSKEERSNPIIRSPFFNAIEGFTYLGVKITPQINKIVKANYDPLMGKVRESIEKWTTMPISMIGRINLIKMVTLLKFLYLFQSLPLPKHFFKEINKILCRFIWNNRKPRFSLRLLYLPYDSSGLQMPNLQWYYWAAQLRCAMFYFLTQS</sequence>
<keyword evidence="3" id="KW-1185">Reference proteome</keyword>
<reference evidence="2" key="2">
    <citation type="submission" date="2025-09" db="UniProtKB">
        <authorList>
            <consortium name="Ensembl"/>
        </authorList>
    </citation>
    <scope>IDENTIFICATION</scope>
</reference>
<evidence type="ECO:0000313" key="2">
    <source>
        <dbReference type="Ensembl" id="ENSCCRP00010089197.1"/>
    </source>
</evidence>
<reference evidence="2" key="1">
    <citation type="submission" date="2025-08" db="UniProtKB">
        <authorList>
            <consortium name="Ensembl"/>
        </authorList>
    </citation>
    <scope>IDENTIFICATION</scope>
</reference>
<dbReference type="Proteomes" id="UP000694427">
    <property type="component" value="Unplaced"/>
</dbReference>
<dbReference type="SUPFAM" id="SSF56672">
    <property type="entry name" value="DNA/RNA polymerases"/>
    <property type="match status" value="1"/>
</dbReference>
<feature type="domain" description="Reverse transcriptase" evidence="1">
    <location>
        <begin position="4"/>
        <end position="275"/>
    </location>
</feature>
<accession>A0A8C1NFV8</accession>
<dbReference type="Pfam" id="PF00078">
    <property type="entry name" value="RVT_1"/>
    <property type="match status" value="1"/>
</dbReference>
<proteinExistence type="predicted"/>
<dbReference type="Ensembl" id="ENSCCRT00010098908.1">
    <property type="protein sequence ID" value="ENSCCRP00010089197.1"/>
    <property type="gene ID" value="ENSCCRG00010038988.1"/>
</dbReference>
<protein>
    <recommendedName>
        <fullName evidence="1">Reverse transcriptase domain-containing protein</fullName>
    </recommendedName>
</protein>
<dbReference type="InterPro" id="IPR000477">
    <property type="entry name" value="RT_dom"/>
</dbReference>
<dbReference type="PROSITE" id="PS50878">
    <property type="entry name" value="RT_POL"/>
    <property type="match status" value="1"/>
</dbReference>
<organism evidence="2 3">
    <name type="scientific">Cyprinus carpio</name>
    <name type="common">Common carp</name>
    <dbReference type="NCBI Taxonomy" id="7962"/>
    <lineage>
        <taxon>Eukaryota</taxon>
        <taxon>Metazoa</taxon>
        <taxon>Chordata</taxon>
        <taxon>Craniata</taxon>
        <taxon>Vertebrata</taxon>
        <taxon>Euteleostomi</taxon>
        <taxon>Actinopterygii</taxon>
        <taxon>Neopterygii</taxon>
        <taxon>Teleostei</taxon>
        <taxon>Ostariophysi</taxon>
        <taxon>Cypriniformes</taxon>
        <taxon>Cyprinidae</taxon>
        <taxon>Cyprininae</taxon>
        <taxon>Cyprinus</taxon>
    </lineage>
</organism>